<evidence type="ECO:0000313" key="2">
    <source>
        <dbReference type="Proteomes" id="UP001500751"/>
    </source>
</evidence>
<dbReference type="Gene3D" id="3.40.50.1390">
    <property type="entry name" value="Resolvase, N-terminal catalytic domain"/>
    <property type="match status" value="1"/>
</dbReference>
<name>A0ABP5G352_9ACTN</name>
<proteinExistence type="predicted"/>
<gene>
    <name evidence="1" type="ORF">GCM10009839_46730</name>
</gene>
<reference evidence="2" key="1">
    <citation type="journal article" date="2019" name="Int. J. Syst. Evol. Microbiol.">
        <title>The Global Catalogue of Microorganisms (GCM) 10K type strain sequencing project: providing services to taxonomists for standard genome sequencing and annotation.</title>
        <authorList>
            <consortium name="The Broad Institute Genomics Platform"/>
            <consortium name="The Broad Institute Genome Sequencing Center for Infectious Disease"/>
            <person name="Wu L."/>
            <person name="Ma J."/>
        </authorList>
    </citation>
    <scope>NUCLEOTIDE SEQUENCE [LARGE SCALE GENOMIC DNA]</scope>
    <source>
        <strain evidence="2">JCM 16014</strain>
    </source>
</reference>
<dbReference type="Proteomes" id="UP001500751">
    <property type="component" value="Unassembled WGS sequence"/>
</dbReference>
<protein>
    <recommendedName>
        <fullName evidence="3">Resolvase/invertase-type recombinase catalytic domain-containing protein</fullName>
    </recommendedName>
</protein>
<dbReference type="EMBL" id="BAAAQN010000028">
    <property type="protein sequence ID" value="GAA2039413.1"/>
    <property type="molecule type" value="Genomic_DNA"/>
</dbReference>
<comment type="caution">
    <text evidence="1">The sequence shown here is derived from an EMBL/GenBank/DDBJ whole genome shotgun (WGS) entry which is preliminary data.</text>
</comment>
<accession>A0ABP5G352</accession>
<dbReference type="RefSeq" id="WP_344667776.1">
    <property type="nucleotide sequence ID" value="NZ_BAAAQN010000028.1"/>
</dbReference>
<sequence>MSRSDSDGARIRAVFYQRVGSGVSRDQDVAVLRQAARIVELQQRLNLKVVGVYTDFAVTRSTPWPARPAASRLTRQLAEQTVRAEVVIVEDPHHAIGPDNIPAALKAIGIPLCTPGDVLLPVDGDDPLHAIAARMSTPTGALRRARPFPVSDRRR</sequence>
<organism evidence="1 2">
    <name type="scientific">Catenulispora yoronensis</name>
    <dbReference type="NCBI Taxonomy" id="450799"/>
    <lineage>
        <taxon>Bacteria</taxon>
        <taxon>Bacillati</taxon>
        <taxon>Actinomycetota</taxon>
        <taxon>Actinomycetes</taxon>
        <taxon>Catenulisporales</taxon>
        <taxon>Catenulisporaceae</taxon>
        <taxon>Catenulispora</taxon>
    </lineage>
</organism>
<keyword evidence="2" id="KW-1185">Reference proteome</keyword>
<dbReference type="InterPro" id="IPR036162">
    <property type="entry name" value="Resolvase-like_N_sf"/>
</dbReference>
<evidence type="ECO:0008006" key="3">
    <source>
        <dbReference type="Google" id="ProtNLM"/>
    </source>
</evidence>
<evidence type="ECO:0000313" key="1">
    <source>
        <dbReference type="EMBL" id="GAA2039413.1"/>
    </source>
</evidence>